<reference evidence="4 5" key="1">
    <citation type="submission" date="2017-07" db="EMBL/GenBank/DDBJ databases">
        <title>Leptospira spp. isolated from tropical soils.</title>
        <authorList>
            <person name="Thibeaux R."/>
            <person name="Iraola G."/>
            <person name="Ferres I."/>
            <person name="Bierque E."/>
            <person name="Girault D."/>
            <person name="Soupe-Gilbert M.-E."/>
            <person name="Picardeau M."/>
            <person name="Goarant C."/>
        </authorList>
    </citation>
    <scope>NUCLEOTIDE SEQUENCE [LARGE SCALE GENOMIC DNA]</scope>
    <source>
        <strain evidence="3 5">FH1-B-B1</strain>
        <strain evidence="2 4">FH1-B-C1</strain>
    </source>
</reference>
<keyword evidence="1" id="KW-0472">Membrane</keyword>
<proteinExistence type="predicted"/>
<evidence type="ECO:0000313" key="2">
    <source>
        <dbReference type="EMBL" id="PJZ70348.1"/>
    </source>
</evidence>
<feature type="transmembrane region" description="Helical" evidence="1">
    <location>
        <begin position="57"/>
        <end position="76"/>
    </location>
</feature>
<keyword evidence="1" id="KW-0812">Transmembrane</keyword>
<comment type="caution">
    <text evidence="3">The sequence shown here is derived from an EMBL/GenBank/DDBJ whole genome shotgun (WGS) entry which is preliminary data.</text>
</comment>
<dbReference type="EMBL" id="NPDY01000004">
    <property type="protein sequence ID" value="PJZ70348.1"/>
    <property type="molecule type" value="Genomic_DNA"/>
</dbReference>
<dbReference type="Proteomes" id="UP000231962">
    <property type="component" value="Unassembled WGS sequence"/>
</dbReference>
<dbReference type="AlphaFoldDB" id="A0A2M9ZL31"/>
<accession>A0A2M9ZL31</accession>
<evidence type="ECO:0000313" key="5">
    <source>
        <dbReference type="Proteomes" id="UP000231990"/>
    </source>
</evidence>
<gene>
    <name evidence="2" type="ORF">CH360_07090</name>
    <name evidence="3" type="ORF">CH373_11880</name>
</gene>
<organism evidence="3 5">
    <name type="scientific">Leptospira perolatii</name>
    <dbReference type="NCBI Taxonomy" id="2023191"/>
    <lineage>
        <taxon>Bacteria</taxon>
        <taxon>Pseudomonadati</taxon>
        <taxon>Spirochaetota</taxon>
        <taxon>Spirochaetia</taxon>
        <taxon>Leptospirales</taxon>
        <taxon>Leptospiraceae</taxon>
        <taxon>Leptospira</taxon>
    </lineage>
</organism>
<name>A0A2M9ZL31_9LEPT</name>
<dbReference type="EMBL" id="NPDZ01000007">
    <property type="protein sequence ID" value="PJZ72768.1"/>
    <property type="molecule type" value="Genomic_DNA"/>
</dbReference>
<keyword evidence="4" id="KW-1185">Reference proteome</keyword>
<evidence type="ECO:0000256" key="1">
    <source>
        <dbReference type="SAM" id="Phobius"/>
    </source>
</evidence>
<evidence type="ECO:0000313" key="3">
    <source>
        <dbReference type="EMBL" id="PJZ72768.1"/>
    </source>
</evidence>
<evidence type="ECO:0000313" key="4">
    <source>
        <dbReference type="Proteomes" id="UP000231962"/>
    </source>
</evidence>
<dbReference type="Proteomes" id="UP000231990">
    <property type="component" value="Unassembled WGS sequence"/>
</dbReference>
<protein>
    <submittedName>
        <fullName evidence="3">Uncharacterized protein</fullName>
    </submittedName>
</protein>
<sequence>MMMFPPPPGLDMSNPTQMEAFISSVSAGAFVMLIVSYSVGPFVGGFLGVFLDSSTGIRNAAILAGIFLAAGAMNLLSFKHPIWLAIAVVIVLPGFALLGGKVAQMFGKNK</sequence>
<feature type="transmembrane region" description="Helical" evidence="1">
    <location>
        <begin position="82"/>
        <end position="100"/>
    </location>
</feature>
<keyword evidence="1" id="KW-1133">Transmembrane helix</keyword>
<feature type="transmembrane region" description="Helical" evidence="1">
    <location>
        <begin position="20"/>
        <end position="50"/>
    </location>
</feature>